<reference evidence="2" key="1">
    <citation type="submission" date="2014-09" db="EMBL/GenBank/DDBJ databases">
        <authorList>
            <person name="Magalhaes I.L.F."/>
            <person name="Oliveira U."/>
            <person name="Santos F.R."/>
            <person name="Vidigal T.H.D.A."/>
            <person name="Brescovit A.D."/>
            <person name="Santos A.J."/>
        </authorList>
    </citation>
    <scope>NUCLEOTIDE SEQUENCE</scope>
    <source>
        <tissue evidence="2">Shoot tissue taken approximately 20 cm above the soil surface</tissue>
    </source>
</reference>
<reference evidence="2" key="2">
    <citation type="journal article" date="2015" name="Data Brief">
        <title>Shoot transcriptome of the giant reed, Arundo donax.</title>
        <authorList>
            <person name="Barrero R.A."/>
            <person name="Guerrero F.D."/>
            <person name="Moolhuijzen P."/>
            <person name="Goolsby J.A."/>
            <person name="Tidwell J."/>
            <person name="Bellgard S.E."/>
            <person name="Bellgard M.I."/>
        </authorList>
    </citation>
    <scope>NUCLEOTIDE SEQUENCE</scope>
    <source>
        <tissue evidence="2">Shoot tissue taken approximately 20 cm above the soil surface</tissue>
    </source>
</reference>
<name>A0A0A9GU22_ARUDO</name>
<evidence type="ECO:0000313" key="2">
    <source>
        <dbReference type="EMBL" id="JAE24063.1"/>
    </source>
</evidence>
<dbReference type="EMBL" id="GBRH01173833">
    <property type="protein sequence ID" value="JAE24063.1"/>
    <property type="molecule type" value="Transcribed_RNA"/>
</dbReference>
<sequence>MSPSTSRVCHQTSLSSAVAPTKHVSESVNSWKKDGCSPYL</sequence>
<protein>
    <submittedName>
        <fullName evidence="2">Uncharacterized protein</fullName>
    </submittedName>
</protein>
<proteinExistence type="predicted"/>
<feature type="region of interest" description="Disordered" evidence="1">
    <location>
        <begin position="20"/>
        <end position="40"/>
    </location>
</feature>
<feature type="compositionally biased region" description="Basic and acidic residues" evidence="1">
    <location>
        <begin position="31"/>
        <end position="40"/>
    </location>
</feature>
<evidence type="ECO:0000256" key="1">
    <source>
        <dbReference type="SAM" id="MobiDB-lite"/>
    </source>
</evidence>
<dbReference type="AlphaFoldDB" id="A0A0A9GU22"/>
<organism evidence="2">
    <name type="scientific">Arundo donax</name>
    <name type="common">Giant reed</name>
    <name type="synonym">Donax arundinaceus</name>
    <dbReference type="NCBI Taxonomy" id="35708"/>
    <lineage>
        <taxon>Eukaryota</taxon>
        <taxon>Viridiplantae</taxon>
        <taxon>Streptophyta</taxon>
        <taxon>Embryophyta</taxon>
        <taxon>Tracheophyta</taxon>
        <taxon>Spermatophyta</taxon>
        <taxon>Magnoliopsida</taxon>
        <taxon>Liliopsida</taxon>
        <taxon>Poales</taxon>
        <taxon>Poaceae</taxon>
        <taxon>PACMAD clade</taxon>
        <taxon>Arundinoideae</taxon>
        <taxon>Arundineae</taxon>
        <taxon>Arundo</taxon>
    </lineage>
</organism>
<accession>A0A0A9GU22</accession>